<proteinExistence type="predicted"/>
<reference evidence="3" key="1">
    <citation type="submission" date="2021-02" db="EMBL/GenBank/DDBJ databases">
        <authorList>
            <person name="Palmer J.M."/>
        </authorList>
    </citation>
    <scope>NUCLEOTIDE SEQUENCE</scope>
    <source>
        <strain evidence="3">SCRP23</strain>
    </source>
</reference>
<accession>A0A8T1X1W2</accession>
<dbReference type="Proteomes" id="UP000693981">
    <property type="component" value="Unassembled WGS sequence"/>
</dbReference>
<keyword evidence="4" id="KW-1185">Reference proteome</keyword>
<dbReference type="PROSITE" id="PS50003">
    <property type="entry name" value="PH_DOMAIN"/>
    <property type="match status" value="1"/>
</dbReference>
<dbReference type="InterPro" id="IPR001849">
    <property type="entry name" value="PH_domain"/>
</dbReference>
<dbReference type="PROSITE" id="PS50195">
    <property type="entry name" value="PX"/>
    <property type="match status" value="1"/>
</dbReference>
<protein>
    <recommendedName>
        <fullName evidence="5">PH domain-containing protein</fullName>
    </recommendedName>
</protein>
<feature type="domain" description="PH" evidence="1">
    <location>
        <begin position="1"/>
        <end position="116"/>
    </location>
</feature>
<dbReference type="CDD" id="cd06093">
    <property type="entry name" value="PX_domain"/>
    <property type="match status" value="1"/>
</dbReference>
<gene>
    <name evidence="3" type="ORF">PHYBOEH_008576</name>
</gene>
<dbReference type="OrthoDB" id="428895at2759"/>
<evidence type="ECO:0000259" key="2">
    <source>
        <dbReference type="PROSITE" id="PS50195"/>
    </source>
</evidence>
<evidence type="ECO:0008006" key="5">
    <source>
        <dbReference type="Google" id="ProtNLM"/>
    </source>
</evidence>
<dbReference type="InterPro" id="IPR001683">
    <property type="entry name" value="PX_dom"/>
</dbReference>
<evidence type="ECO:0000313" key="4">
    <source>
        <dbReference type="Proteomes" id="UP000693981"/>
    </source>
</evidence>
<dbReference type="EMBL" id="JAGDFL010000050">
    <property type="protein sequence ID" value="KAG7399581.1"/>
    <property type="molecule type" value="Genomic_DNA"/>
</dbReference>
<evidence type="ECO:0000313" key="3">
    <source>
        <dbReference type="EMBL" id="KAG7399581.1"/>
    </source>
</evidence>
<dbReference type="SMART" id="SM00233">
    <property type="entry name" value="PH"/>
    <property type="match status" value="1"/>
</dbReference>
<organism evidence="3 4">
    <name type="scientific">Phytophthora boehmeriae</name>
    <dbReference type="NCBI Taxonomy" id="109152"/>
    <lineage>
        <taxon>Eukaryota</taxon>
        <taxon>Sar</taxon>
        <taxon>Stramenopiles</taxon>
        <taxon>Oomycota</taxon>
        <taxon>Peronosporomycetes</taxon>
        <taxon>Peronosporales</taxon>
        <taxon>Peronosporaceae</taxon>
        <taxon>Phytophthora</taxon>
    </lineage>
</organism>
<evidence type="ECO:0000259" key="1">
    <source>
        <dbReference type="PROSITE" id="PS50003"/>
    </source>
</evidence>
<comment type="caution">
    <text evidence="3">The sequence shown here is derived from an EMBL/GenBank/DDBJ whole genome shotgun (WGS) entry which is preliminary data.</text>
</comment>
<dbReference type="GO" id="GO:0035091">
    <property type="term" value="F:phosphatidylinositol binding"/>
    <property type="evidence" value="ECO:0007669"/>
    <property type="project" value="InterPro"/>
</dbReference>
<feature type="domain" description="PX" evidence="2">
    <location>
        <begin position="131"/>
        <end position="267"/>
    </location>
</feature>
<sequence length="389" mass="44524">MDGIMLTSNVDHKRQVQSKKRQGWRKLFLKLDDISARLIAFSDKSQLEVCWSVPLVGADISTPIPGELTQGIKLDEEPHCFYVRETSATKDCTHYFSVPDDKTKKEWVKSLTRVARNGPRLPRFTISNAGNDYEFHARVVKARPHADDTHAEYMITCWCQVYSRLVARRLMKEWSIWHRFSEFDELYQALKKSLGPQIEGIELTKHKRDAFRGVMGKALDHDFLEARRVLLNSFVANLSAIRPAVEFFKQHSDPHLRAFFRIGPFAKRKSKEIDPMVYKMLLDTARTMPVAGQLCPVQVQQGIPLLKQVETDRRDLVGPQPAKVTLKAVEPRRRHKLQKAAAILQPAIRLAVQSAVRSGSVTSERQLIQQQVNFDRPIQQCNGYIPAST</sequence>
<dbReference type="Pfam" id="PF00169">
    <property type="entry name" value="PH"/>
    <property type="match status" value="1"/>
</dbReference>
<dbReference type="AlphaFoldDB" id="A0A8T1X1W2"/>
<dbReference type="Pfam" id="PF00787">
    <property type="entry name" value="PX"/>
    <property type="match status" value="1"/>
</dbReference>
<name>A0A8T1X1W2_9STRA</name>